<feature type="region of interest" description="Disordered" evidence="9">
    <location>
        <begin position="1286"/>
        <end position="1349"/>
    </location>
</feature>
<dbReference type="SUPFAM" id="SSF63887">
    <property type="entry name" value="P-domain of calnexin/calreticulin"/>
    <property type="match status" value="1"/>
</dbReference>
<keyword evidence="6 10" id="KW-0472">Membrane</keyword>
<dbReference type="InterPro" id="IPR002347">
    <property type="entry name" value="SDR_fam"/>
</dbReference>
<comment type="subcellular location">
    <subcellularLocation>
        <location evidence="1">Endoplasmic reticulum membrane</location>
        <topology evidence="1">Single-pass membrane protein</topology>
    </subcellularLocation>
</comment>
<feature type="compositionally biased region" description="Acidic residues" evidence="9">
    <location>
        <begin position="1311"/>
        <end position="1334"/>
    </location>
</feature>
<dbReference type="PANTHER" id="PTHR11073">
    <property type="entry name" value="CALRETICULIN AND CALNEXIN"/>
    <property type="match status" value="1"/>
</dbReference>
<dbReference type="Pfam" id="PF08172">
    <property type="entry name" value="CASP_C"/>
    <property type="match status" value="1"/>
</dbReference>
<accession>A0ABN7RYA9</accession>
<dbReference type="SUPFAM" id="SSF49899">
    <property type="entry name" value="Concanavalin A-like lectins/glucanases"/>
    <property type="match status" value="1"/>
</dbReference>
<dbReference type="InterPro" id="IPR001580">
    <property type="entry name" value="Calret/calnex"/>
</dbReference>
<evidence type="ECO:0000256" key="5">
    <source>
        <dbReference type="ARBA" id="ARBA00022989"/>
    </source>
</evidence>
<dbReference type="PRINTS" id="PR00626">
    <property type="entry name" value="CALRETICULIN"/>
</dbReference>
<reference evidence="13 14" key="1">
    <citation type="submission" date="2021-04" db="EMBL/GenBank/DDBJ databases">
        <authorList>
            <person name="Bliznina A."/>
        </authorList>
    </citation>
    <scope>NUCLEOTIDE SEQUENCE [LARGE SCALE GENOMIC DNA]</scope>
</reference>
<evidence type="ECO:0000313" key="13">
    <source>
        <dbReference type="EMBL" id="CAG5088880.1"/>
    </source>
</evidence>
<keyword evidence="14" id="KW-1185">Reference proteome</keyword>
<dbReference type="InterPro" id="IPR013320">
    <property type="entry name" value="ConA-like_dom_sf"/>
</dbReference>
<protein>
    <submittedName>
        <fullName evidence="13">Oidioi.mRNA.OKI2018_I69.PAR.g12000.t1.cds</fullName>
    </submittedName>
</protein>
<evidence type="ECO:0000256" key="9">
    <source>
        <dbReference type="SAM" id="MobiDB-lite"/>
    </source>
</evidence>
<keyword evidence="8" id="KW-0175">Coiled coil</keyword>
<dbReference type="Gene3D" id="3.40.50.720">
    <property type="entry name" value="NAD(P)-binding Rossmann-like Domain"/>
    <property type="match status" value="1"/>
</dbReference>
<dbReference type="Gene3D" id="2.10.250.10">
    <property type="entry name" value="Calreticulin/calnexin, P domain"/>
    <property type="match status" value="1"/>
</dbReference>
<feature type="region of interest" description="Disordered" evidence="9">
    <location>
        <begin position="1045"/>
        <end position="1098"/>
    </location>
</feature>
<keyword evidence="4" id="KW-0256">Endoplasmic reticulum</keyword>
<keyword evidence="3 10" id="KW-0812">Transmembrane</keyword>
<evidence type="ECO:0000256" key="6">
    <source>
        <dbReference type="ARBA" id="ARBA00023136"/>
    </source>
</evidence>
<feature type="coiled-coil region" evidence="8">
    <location>
        <begin position="499"/>
        <end position="547"/>
    </location>
</feature>
<dbReference type="InterPro" id="IPR009033">
    <property type="entry name" value="Calreticulin/calnexin_P_dom_sf"/>
</dbReference>
<dbReference type="InterPro" id="IPR012955">
    <property type="entry name" value="CASP_C"/>
</dbReference>
<dbReference type="Proteomes" id="UP001158576">
    <property type="component" value="Chromosome PAR"/>
</dbReference>
<dbReference type="EMBL" id="OU015568">
    <property type="protein sequence ID" value="CAG5088880.1"/>
    <property type="molecule type" value="Genomic_DNA"/>
</dbReference>
<feature type="coiled-coil region" evidence="8">
    <location>
        <begin position="417"/>
        <end position="444"/>
    </location>
</feature>
<dbReference type="Pfam" id="PF00106">
    <property type="entry name" value="adh_short"/>
    <property type="match status" value="1"/>
</dbReference>
<dbReference type="Gene3D" id="2.60.120.200">
    <property type="match status" value="1"/>
</dbReference>
<feature type="coiled-coil region" evidence="8">
    <location>
        <begin position="106"/>
        <end position="346"/>
    </location>
</feature>
<feature type="compositionally biased region" description="Basic and acidic residues" evidence="9">
    <location>
        <begin position="1336"/>
        <end position="1349"/>
    </location>
</feature>
<evidence type="ECO:0000256" key="7">
    <source>
        <dbReference type="ARBA" id="ARBA00023186"/>
    </source>
</evidence>
<name>A0ABN7RYA9_OIKDI</name>
<keyword evidence="5 10" id="KW-1133">Transmembrane helix</keyword>
<evidence type="ECO:0000259" key="11">
    <source>
        <dbReference type="Pfam" id="PF08172"/>
    </source>
</evidence>
<feature type="domain" description="Cux N-terminal" evidence="12">
    <location>
        <begin position="4"/>
        <end position="110"/>
    </location>
</feature>
<evidence type="ECO:0000313" key="14">
    <source>
        <dbReference type="Proteomes" id="UP001158576"/>
    </source>
</evidence>
<feature type="domain" description="CASP C-terminal" evidence="11">
    <location>
        <begin position="415"/>
        <end position="627"/>
    </location>
</feature>
<keyword evidence="7" id="KW-0143">Chaperone</keyword>
<evidence type="ECO:0000256" key="2">
    <source>
        <dbReference type="ARBA" id="ARBA00010983"/>
    </source>
</evidence>
<dbReference type="InterPro" id="IPR036291">
    <property type="entry name" value="NAD(P)-bd_dom_sf"/>
</dbReference>
<gene>
    <name evidence="13" type="ORF">OKIOD_LOCUS3558</name>
</gene>
<evidence type="ECO:0000256" key="8">
    <source>
        <dbReference type="SAM" id="Coils"/>
    </source>
</evidence>
<feature type="transmembrane region" description="Helical" evidence="10">
    <location>
        <begin position="1255"/>
        <end position="1277"/>
    </location>
</feature>
<dbReference type="PANTHER" id="PTHR11073:SF1">
    <property type="entry name" value="CALNEXIN 14D-RELATED"/>
    <property type="match status" value="1"/>
</dbReference>
<dbReference type="InterPro" id="IPR018124">
    <property type="entry name" value="Calret/calnex_CS"/>
</dbReference>
<dbReference type="InterPro" id="IPR057476">
    <property type="entry name" value="Cux_N"/>
</dbReference>
<feature type="compositionally biased region" description="Basic and acidic residues" evidence="9">
    <location>
        <begin position="1052"/>
        <end position="1079"/>
    </location>
</feature>
<feature type="compositionally biased region" description="Low complexity" evidence="9">
    <location>
        <begin position="556"/>
        <end position="568"/>
    </location>
</feature>
<evidence type="ECO:0000256" key="3">
    <source>
        <dbReference type="ARBA" id="ARBA00022692"/>
    </source>
</evidence>
<proteinExistence type="inferred from homology"/>
<evidence type="ECO:0000256" key="4">
    <source>
        <dbReference type="ARBA" id="ARBA00022824"/>
    </source>
</evidence>
<dbReference type="PROSITE" id="PS00804">
    <property type="entry name" value="CALRETICULIN_2"/>
    <property type="match status" value="1"/>
</dbReference>
<evidence type="ECO:0000259" key="12">
    <source>
        <dbReference type="Pfam" id="PF25398"/>
    </source>
</evidence>
<organism evidence="13 14">
    <name type="scientific">Oikopleura dioica</name>
    <name type="common">Tunicate</name>
    <dbReference type="NCBI Taxonomy" id="34765"/>
    <lineage>
        <taxon>Eukaryota</taxon>
        <taxon>Metazoa</taxon>
        <taxon>Chordata</taxon>
        <taxon>Tunicata</taxon>
        <taxon>Appendicularia</taxon>
        <taxon>Copelata</taxon>
        <taxon>Oikopleuridae</taxon>
        <taxon>Oikopleura</taxon>
    </lineage>
</organism>
<evidence type="ECO:0000256" key="10">
    <source>
        <dbReference type="SAM" id="Phobius"/>
    </source>
</evidence>
<sequence length="1349" mass="151286">MSVSIAAMAATWRNVKLSELQSEMDEKATDLAAKSSESDLSRKKLIGASKTFKKESPEEARKAAAPLLKLFQGEVDALSKRSKAAETAFLNIYKRIIELADPLPALEAAELNLKKLQKAKDIEVENQKLKDTINGYKKDFAEMKGHEITIQKLNQKIKELESENENSVSQCIDEKEKELQSLFSEKERELLETQQMVAGKLGQTEQRAALTQQKLESLQNELLEIRAKYEEERQAKTEELDMLESDLERATHRAETAEKEADQLREKLSSAAPAFDSSDNSDLAANIAGLEAELSRKEREINHLSTEFSAATEKSQVVVAQLNRQLEALTEKNEKLNDEKTSLESALVDQKDFIALKKELDILKSTQFAGEDEQKIESQSLETLLLSQNRGLQTENSQLRKENISITNDLKQSGSDVQALRGQVQNQEALIEKLEKDLLMVNALPSAYRTTGDGQSSPPNAQADFLADAVKEVAQKSTALLSDQLLPNAASKHSDSSLLTIVQSQRERFRLRVQDLEHENMMQTQSIQSLTQEIEQMRLDNVKLYEKIKFLQNYRPSSNSSGSSNYPNTFNDDEAGRKYAGQYENQLDPFAKFSKSEKQRKYASLSPIDKFSLNMGQFILGNKAEKMKVALVTGGNRGIGKEIVRKLALGGFKVILTSRNLEKGRKAKVELGSLSNIDVLQLDLQCSTSITNLREKVAKEYGQLDVLVQNAAISGGGNVKRDFVEDMLKTNFWGPSCLMKEFYELMADSSRVVFMSSMVSMRTLTNARHPLVHEIGQNNIFLTEERLEQLAQSYIDNYESDKNLPRSCYGVSKILINALARVYAMKLLKTALIAGSCLADESGYQTPVPEGSVHFYESFDSADAIDGWTRSDNEKYAGGKWAVEALAKEALEGDQGLVIKKKAAHHALANYLDKPFNFESNFVAQYEVAFQNGIECGGGYMKLLSQSDDDLVNFDDKTPFTIMFGPDKCGADYKLHFIFRYKNPVTGEITERSPSKKADSSDLQKKYTDNKPHVYRLEVNTDNTFAISIDNKVVMSGNLLDDISPPIIPPKEINDPEDSKPESWDERERIADPEAVKPEDWDETAPAKIPDENAVKPDGWLDDEEALIPDPDSVMPDDWDEEMDGEWEAPLIENELCKSAPGCGAWLRPEINNPAYKGKWKAPMIDNPDYDGKWAPRKIPNPEYFEDATPYKMTPIGAIGLELWTLSDDIYFDNIYIGNNADAARALVEQTWALRKKQNSNVLTPFVEATEGRPWLWAVYVMAVIIPVFGLIIYFCCSGESKEDEVARKKKTDEPTEDDPHDSDAEKSDAEEKEIEQSSEDEEPRLEGDDEPTEQGDAKEAAPGEEDSK</sequence>
<dbReference type="Pfam" id="PF25398">
    <property type="entry name" value="CUX1_N"/>
    <property type="match status" value="1"/>
</dbReference>
<feature type="region of interest" description="Disordered" evidence="9">
    <location>
        <begin position="556"/>
        <end position="575"/>
    </location>
</feature>
<dbReference type="SUPFAM" id="SSF51735">
    <property type="entry name" value="NAD(P)-binding Rossmann-fold domains"/>
    <property type="match status" value="1"/>
</dbReference>
<dbReference type="Pfam" id="PF00262">
    <property type="entry name" value="Calreticulin"/>
    <property type="match status" value="1"/>
</dbReference>
<evidence type="ECO:0000256" key="1">
    <source>
        <dbReference type="ARBA" id="ARBA00004389"/>
    </source>
</evidence>
<comment type="similarity">
    <text evidence="2">Belongs to the calreticulin family.</text>
</comment>